<dbReference type="STRING" id="1121959.SAMN02746009_01567"/>
<reference evidence="4" key="1">
    <citation type="submission" date="2016-11" db="EMBL/GenBank/DDBJ databases">
        <authorList>
            <person name="Varghese N."/>
            <person name="Submissions S."/>
        </authorList>
    </citation>
    <scope>NUCLEOTIDE SEQUENCE [LARGE SCALE GENOMIC DNA]</scope>
    <source>
        <strain evidence="4">DSM 18569</strain>
    </source>
</reference>
<dbReference type="PROSITE" id="PS51257">
    <property type="entry name" value="PROKAR_LIPOPROTEIN"/>
    <property type="match status" value="1"/>
</dbReference>
<evidence type="ECO:0000259" key="2">
    <source>
        <dbReference type="Pfam" id="PF14292"/>
    </source>
</evidence>
<evidence type="ECO:0000256" key="1">
    <source>
        <dbReference type="SAM" id="SignalP"/>
    </source>
</evidence>
<organism evidence="3 4">
    <name type="scientific">Hymenobacter psychrotolerans DSM 18569</name>
    <dbReference type="NCBI Taxonomy" id="1121959"/>
    <lineage>
        <taxon>Bacteria</taxon>
        <taxon>Pseudomonadati</taxon>
        <taxon>Bacteroidota</taxon>
        <taxon>Cytophagia</taxon>
        <taxon>Cytophagales</taxon>
        <taxon>Hymenobacteraceae</taxon>
        <taxon>Hymenobacter</taxon>
    </lineage>
</organism>
<dbReference type="CDD" id="cd12967">
    <property type="entry name" value="CBM_SusE-F_like_u1"/>
    <property type="match status" value="1"/>
</dbReference>
<accession>A0A1M6VCE7</accession>
<proteinExistence type="predicted"/>
<dbReference type="Gene3D" id="2.60.40.3620">
    <property type="match status" value="2"/>
</dbReference>
<dbReference type="CDD" id="cd12956">
    <property type="entry name" value="CBM_SusE-F_like"/>
    <property type="match status" value="1"/>
</dbReference>
<gene>
    <name evidence="3" type="ORF">SAMN02746009_01567</name>
</gene>
<dbReference type="Pfam" id="PF14292">
    <property type="entry name" value="SusE"/>
    <property type="match status" value="1"/>
</dbReference>
<keyword evidence="1" id="KW-0732">Signal</keyword>
<evidence type="ECO:0000313" key="4">
    <source>
        <dbReference type="Proteomes" id="UP000183947"/>
    </source>
</evidence>
<feature type="domain" description="SusE outer membrane protein" evidence="2">
    <location>
        <begin position="24"/>
        <end position="132"/>
    </location>
</feature>
<dbReference type="AlphaFoldDB" id="A0A1M6VCE7"/>
<name>A0A1M6VCE7_9BACT</name>
<evidence type="ECO:0000313" key="3">
    <source>
        <dbReference type="EMBL" id="SHK79119.1"/>
    </source>
</evidence>
<dbReference type="RefSeq" id="WP_073282797.1">
    <property type="nucleotide sequence ID" value="NZ_FRAS01000006.1"/>
</dbReference>
<dbReference type="EMBL" id="FRAS01000006">
    <property type="protein sequence ID" value="SHK79119.1"/>
    <property type="molecule type" value="Genomic_DNA"/>
</dbReference>
<sequence>MKNWRTLVLGICAASLFSLSACEKDEDRLVLTPTTTGSALQVSSNTIVLDKATPDAPAATFSWKAQDYGYQASPTYILQFIKAGGSFDSVKTVQSAEVTGATSRTFSTADLNGILLRLGLAANTPGQFQARVVSGVRGLGIDTSKPLLSQSVSDPITMTGTPFGMSVLYVPGNYQGWSPAGAPILGAFNSASPQAYEGYIYMSEATPEFKFTSKAGWDGTNYGSGAGAGTLSSAGSAGNLSITTGAGFYLIKADLANMSWSATKTTWAVIGDATPGGWNTETPLTYDVANKVWTGRVALGAGALKFRANNDWTINFGDTGNDGSLEYGGTDIPAPAAGTYTITLNLNTPGSYTYTLAR</sequence>
<dbReference type="Proteomes" id="UP000183947">
    <property type="component" value="Unassembled WGS sequence"/>
</dbReference>
<feature type="chain" id="PRO_5012658107" evidence="1">
    <location>
        <begin position="24"/>
        <end position="358"/>
    </location>
</feature>
<dbReference type="InterPro" id="IPR025970">
    <property type="entry name" value="SusE"/>
</dbReference>
<protein>
    <submittedName>
        <fullName evidence="3">SusE outer membrane protein</fullName>
    </submittedName>
</protein>
<keyword evidence="4" id="KW-1185">Reference proteome</keyword>
<feature type="signal peptide" evidence="1">
    <location>
        <begin position="1"/>
        <end position="23"/>
    </location>
</feature>